<dbReference type="Pfam" id="PF21239">
    <property type="entry name" value="RLMM_N"/>
    <property type="match status" value="1"/>
</dbReference>
<keyword evidence="3" id="KW-0808">Transferase</keyword>
<keyword evidence="4" id="KW-1185">Reference proteome</keyword>
<dbReference type="RefSeq" id="WP_231910602.1">
    <property type="nucleotide sequence ID" value="NZ_AP014836.1"/>
</dbReference>
<evidence type="ECO:0000259" key="2">
    <source>
        <dbReference type="Pfam" id="PF21239"/>
    </source>
</evidence>
<organism evidence="3 4">
    <name type="scientific">Candidatus Nitrosoglobus terrae</name>
    <dbReference type="NCBI Taxonomy" id="1630141"/>
    <lineage>
        <taxon>Bacteria</taxon>
        <taxon>Pseudomonadati</taxon>
        <taxon>Pseudomonadota</taxon>
        <taxon>Gammaproteobacteria</taxon>
        <taxon>Chromatiales</taxon>
        <taxon>Chromatiaceae</taxon>
        <taxon>Candidatus Nitrosoglobus</taxon>
    </lineage>
</organism>
<sequence length="151" mass="17195">MEYLIAYCRSGFEGECAAELLGWTTQQQLAGYARAKPDTAYVVFELYEPNTAPLFAKQVGFQNLIFARQLFISTGLLKELPITDRITPIMAALKDQSNQFSEIWVETADTNESKALLGFCRKFSKALNWELKQQEMISLENQLAPRAHVFF</sequence>
<gene>
    <name evidence="3" type="ORF">TAO_1141</name>
</gene>
<feature type="domain" description="RlmM ferredoxin-like" evidence="1">
    <location>
        <begin position="1"/>
        <end position="71"/>
    </location>
</feature>
<reference evidence="3 4" key="1">
    <citation type="journal article" date="2017" name="ISME J.">
        <title>An acid-tolerant ammonia-oxidizing ?-proteobacterium from soil.</title>
        <authorList>
            <person name="Hayatsu M."/>
            <person name="Tago K."/>
            <person name="Uchiyama I."/>
            <person name="Toyoda A."/>
            <person name="Wang Y."/>
            <person name="Shimomura Y."/>
            <person name="Okubo T."/>
            <person name="Kurisu F."/>
            <person name="Hirono Y."/>
            <person name="Nonaka K."/>
            <person name="Akiyama H."/>
            <person name="Itoh T."/>
            <person name="Takami H."/>
        </authorList>
    </citation>
    <scope>NUCLEOTIDE SEQUENCE [LARGE SCALE GENOMIC DNA]</scope>
    <source>
        <strain evidence="3 4">TAO100</strain>
    </source>
</reference>
<protein>
    <submittedName>
        <fullName evidence="3">Ribosomal RNA methyltransferase RrmJ/FtsJ</fullName>
    </submittedName>
</protein>
<evidence type="ECO:0000313" key="3">
    <source>
        <dbReference type="EMBL" id="BAW80511.1"/>
    </source>
</evidence>
<name>A0A1Q2SN22_9GAMM</name>
<dbReference type="InterPro" id="IPR040739">
    <property type="entry name" value="RlmM_FDX"/>
</dbReference>
<keyword evidence="3" id="KW-0489">Methyltransferase</keyword>
<accession>A0A1Q2SN22</accession>
<dbReference type="AlphaFoldDB" id="A0A1Q2SN22"/>
<proteinExistence type="predicted"/>
<dbReference type="InterPro" id="IPR048646">
    <property type="entry name" value="RlmM_THUMP-like"/>
</dbReference>
<evidence type="ECO:0000259" key="1">
    <source>
        <dbReference type="Pfam" id="PF18125"/>
    </source>
</evidence>
<feature type="domain" description="Ribosomal RNA large subunit methyltransferase M THUMP-like" evidence="2">
    <location>
        <begin position="84"/>
        <end position="151"/>
    </location>
</feature>
<dbReference type="GO" id="GO:0008168">
    <property type="term" value="F:methyltransferase activity"/>
    <property type="evidence" value="ECO:0007669"/>
    <property type="project" value="UniProtKB-KW"/>
</dbReference>
<evidence type="ECO:0000313" key="4">
    <source>
        <dbReference type="Proteomes" id="UP000243679"/>
    </source>
</evidence>
<dbReference type="KEGG" id="ntt:TAO_1141"/>
<dbReference type="Proteomes" id="UP000243679">
    <property type="component" value="Chromosome"/>
</dbReference>
<dbReference type="Gene3D" id="3.30.2300.20">
    <property type="match status" value="1"/>
</dbReference>
<dbReference type="GO" id="GO:0032259">
    <property type="term" value="P:methylation"/>
    <property type="evidence" value="ECO:0007669"/>
    <property type="project" value="UniProtKB-KW"/>
</dbReference>
<dbReference type="Gene3D" id="3.30.70.2810">
    <property type="match status" value="1"/>
</dbReference>
<dbReference type="PANTHER" id="PTHR37524:SF2">
    <property type="entry name" value="RIBOSOMAL RNA METHYLTRANSFERASE FTSJ DOMAIN-CONTAINING PROTEIN"/>
    <property type="match status" value="1"/>
</dbReference>
<dbReference type="PANTHER" id="PTHR37524">
    <property type="entry name" value="RIBOSOMAL RNA LARGE SUBUNIT METHYLTRANSFERASE M"/>
    <property type="match status" value="1"/>
</dbReference>
<dbReference type="Pfam" id="PF18125">
    <property type="entry name" value="RlmM_FDX"/>
    <property type="match status" value="1"/>
</dbReference>
<dbReference type="EMBL" id="AP014836">
    <property type="protein sequence ID" value="BAW80511.1"/>
    <property type="molecule type" value="Genomic_DNA"/>
</dbReference>